<organism evidence="1">
    <name type="scientific">gut metagenome</name>
    <dbReference type="NCBI Taxonomy" id="749906"/>
    <lineage>
        <taxon>unclassified sequences</taxon>
        <taxon>metagenomes</taxon>
        <taxon>organismal metagenomes</taxon>
    </lineage>
</organism>
<dbReference type="AlphaFoldDB" id="J9GP40"/>
<accession>J9GP40</accession>
<sequence>MAEYTGEDVNVGFDWKLWKHLLIQSSLQNGKYFSGGLCFCVDLL</sequence>
<protein>
    <submittedName>
        <fullName evidence="1">Uncharacterized protein</fullName>
    </submittedName>
</protein>
<proteinExistence type="predicted"/>
<dbReference type="EMBL" id="AMCI01000285">
    <property type="protein sequence ID" value="EJX09942.1"/>
    <property type="molecule type" value="Genomic_DNA"/>
</dbReference>
<reference evidence="1" key="1">
    <citation type="journal article" date="2012" name="PLoS ONE">
        <title>Gene sets for utilization of primary and secondary nutrition supplies in the distal gut of endangered iberian lynx.</title>
        <authorList>
            <person name="Alcaide M."/>
            <person name="Messina E."/>
            <person name="Richter M."/>
            <person name="Bargiela R."/>
            <person name="Peplies J."/>
            <person name="Huws S.A."/>
            <person name="Newbold C.J."/>
            <person name="Golyshin P.N."/>
            <person name="Simon M.A."/>
            <person name="Lopez G."/>
            <person name="Yakimov M.M."/>
            <person name="Ferrer M."/>
        </authorList>
    </citation>
    <scope>NUCLEOTIDE SEQUENCE</scope>
</reference>
<evidence type="ECO:0000313" key="1">
    <source>
        <dbReference type="EMBL" id="EJX09942.1"/>
    </source>
</evidence>
<name>J9GP40_9ZZZZ</name>
<gene>
    <name evidence="1" type="ORF">EVA_01939</name>
</gene>
<comment type="caution">
    <text evidence="1">The sequence shown here is derived from an EMBL/GenBank/DDBJ whole genome shotgun (WGS) entry which is preliminary data.</text>
</comment>